<dbReference type="EMBL" id="CP091871">
    <property type="protein sequence ID" value="WEU40155.1"/>
    <property type="molecule type" value="Genomic_DNA"/>
</dbReference>
<name>A0AAF0D1V3_ODILC</name>
<dbReference type="AlphaFoldDB" id="A0AAF0D1V3"/>
<evidence type="ECO:0000256" key="1">
    <source>
        <dbReference type="ARBA" id="ARBA00022649"/>
    </source>
</evidence>
<accession>A0AAF0D1V3</accession>
<evidence type="ECO:0000313" key="3">
    <source>
        <dbReference type="Proteomes" id="UP000186851"/>
    </source>
</evidence>
<reference evidence="2" key="1">
    <citation type="journal article" date="2017" name="Nature">
        <title>Asgard archaea illuminate the origin of eukaryotic cellular complexity.</title>
        <authorList>
            <person name="Zaremba-Niedzwiedzka K."/>
            <person name="Caceres E.F."/>
            <person name="Saw J.H."/>
            <person name="Backstrom D."/>
            <person name="Juzokaite L."/>
            <person name="Vancaester E."/>
            <person name="Seitz K.W."/>
            <person name="Anantharaman K."/>
            <person name="Starnawski P."/>
            <person name="Kjeldsen K.U."/>
            <person name="Scott M.B."/>
            <person name="Nunoura T."/>
            <person name="Banfield J.F."/>
            <person name="Schramm A."/>
            <person name="Baker B.J."/>
            <person name="Spang A."/>
            <person name="Ettema T.J.G."/>
        </authorList>
    </citation>
    <scope>NUCLEOTIDE SEQUENCE</scope>
    <source>
        <strain evidence="2">LCB_4</strain>
    </source>
</reference>
<dbReference type="Pfam" id="PF02697">
    <property type="entry name" value="VAPB_antitox"/>
    <property type="match status" value="1"/>
</dbReference>
<proteinExistence type="predicted"/>
<organism evidence="2 3">
    <name type="scientific">Odinarchaeota yellowstonii (strain LCB_4)</name>
    <dbReference type="NCBI Taxonomy" id="1841599"/>
    <lineage>
        <taxon>Archaea</taxon>
        <taxon>Promethearchaeati</taxon>
        <taxon>Candidatus Odinarchaeota</taxon>
        <taxon>Candidatus Odinarchaeia</taxon>
        <taxon>Candidatus Odinarchaeales</taxon>
        <taxon>Candidatus Odinarchaeaceae</taxon>
        <taxon>Candidatus Odinarchaeum</taxon>
    </lineage>
</organism>
<keyword evidence="1" id="KW-1277">Toxin-antitoxin system</keyword>
<reference evidence="2" key="2">
    <citation type="journal article" date="2022" name="Nat. Microbiol.">
        <title>A closed Candidatus Odinarchaeum chromosome exposes Asgard archaeal viruses.</title>
        <authorList>
            <person name="Tamarit D."/>
            <person name="Caceres E.F."/>
            <person name="Krupovic M."/>
            <person name="Nijland R."/>
            <person name="Eme L."/>
            <person name="Robinson N.P."/>
            <person name="Ettema T.J.G."/>
        </authorList>
    </citation>
    <scope>NUCLEOTIDE SEQUENCE</scope>
    <source>
        <strain evidence="2">LCB_4</strain>
    </source>
</reference>
<dbReference type="KEGG" id="oyw:OdinLCB4_006700"/>
<dbReference type="Proteomes" id="UP000186851">
    <property type="component" value="Chromosome"/>
</dbReference>
<dbReference type="InterPro" id="IPR003847">
    <property type="entry name" value="Put_antitoxin"/>
</dbReference>
<sequence>MVVKNISIKDKVYRMLKEEKQGEESFSDVIEKLITKRKIDLKDFYGVLKDSTVLDELMEKIREYRSEARLRI</sequence>
<gene>
    <name evidence="2" type="ORF">OdinLCB4_006700</name>
</gene>
<evidence type="ECO:0000313" key="2">
    <source>
        <dbReference type="EMBL" id="WEU40155.1"/>
    </source>
</evidence>
<protein>
    <submittedName>
        <fullName evidence="2">Antitoxin VapB family protein</fullName>
    </submittedName>
</protein>